<keyword evidence="2" id="KW-1185">Reference proteome</keyword>
<evidence type="ECO:0000313" key="2">
    <source>
        <dbReference type="Proteomes" id="UP000268014"/>
    </source>
</evidence>
<organism evidence="1 2">
    <name type="scientific">Haemonchus placei</name>
    <name type="common">Barber's pole worm</name>
    <dbReference type="NCBI Taxonomy" id="6290"/>
    <lineage>
        <taxon>Eukaryota</taxon>
        <taxon>Metazoa</taxon>
        <taxon>Ecdysozoa</taxon>
        <taxon>Nematoda</taxon>
        <taxon>Chromadorea</taxon>
        <taxon>Rhabditida</taxon>
        <taxon>Rhabditina</taxon>
        <taxon>Rhabditomorpha</taxon>
        <taxon>Strongyloidea</taxon>
        <taxon>Trichostrongylidae</taxon>
        <taxon>Haemonchus</taxon>
    </lineage>
</organism>
<proteinExistence type="predicted"/>
<dbReference type="EMBL" id="UZAF01017022">
    <property type="protein sequence ID" value="VDO36987.1"/>
    <property type="molecule type" value="Genomic_DNA"/>
</dbReference>
<reference evidence="1 2" key="1">
    <citation type="submission" date="2018-11" db="EMBL/GenBank/DDBJ databases">
        <authorList>
            <consortium name="Pathogen Informatics"/>
        </authorList>
    </citation>
    <scope>NUCLEOTIDE SEQUENCE [LARGE SCALE GENOMIC DNA]</scope>
    <source>
        <strain evidence="1 2">MHpl1</strain>
    </source>
</reference>
<evidence type="ECO:0000313" key="1">
    <source>
        <dbReference type="EMBL" id="VDO36987.1"/>
    </source>
</evidence>
<gene>
    <name evidence="1" type="ORF">HPLM_LOCUS9251</name>
</gene>
<dbReference type="Proteomes" id="UP000268014">
    <property type="component" value="Unassembled WGS sequence"/>
</dbReference>
<name>A0A3P7VPJ7_HAEPC</name>
<dbReference type="AlphaFoldDB" id="A0A3P7VPJ7"/>
<accession>A0A3P7VPJ7</accession>
<protein>
    <submittedName>
        <fullName evidence="1">Uncharacterized protein</fullName>
    </submittedName>
</protein>
<sequence length="50" mass="6145">MRLYLAIFESRQCDGMLLEGIGDRKRRFRSRFHLLTERRCWQRNAACLDR</sequence>